<comment type="caution">
    <text evidence="3">The sequence shown here is derived from an EMBL/GenBank/DDBJ whole genome shotgun (WGS) entry which is preliminary data.</text>
</comment>
<evidence type="ECO:0000313" key="4">
    <source>
        <dbReference type="Proteomes" id="UP000270343"/>
    </source>
</evidence>
<feature type="region of interest" description="Disordered" evidence="1">
    <location>
        <begin position="29"/>
        <end position="54"/>
    </location>
</feature>
<accession>A0A3B0BTB6</accession>
<feature type="signal peptide" evidence="2">
    <location>
        <begin position="1"/>
        <end position="28"/>
    </location>
</feature>
<dbReference type="EMBL" id="RBAM01000002">
    <property type="protein sequence ID" value="RKN76090.1"/>
    <property type="molecule type" value="Genomic_DNA"/>
</dbReference>
<sequence>MAVMMKRIVAAAALTGAALTLTATAASAAPMPQPPVTHAGGVIAPPDGMDAHPPTSIYPDATNQLGKLNQLNQVGQATQALDPVLGILAPVTGLLPM</sequence>
<keyword evidence="4" id="KW-1185">Reference proteome</keyword>
<gene>
    <name evidence="3" type="ORF">D7231_03415</name>
</gene>
<evidence type="ECO:0000256" key="2">
    <source>
        <dbReference type="SAM" id="SignalP"/>
    </source>
</evidence>
<protein>
    <recommendedName>
        <fullName evidence="5">Secreted protein</fullName>
    </recommendedName>
</protein>
<evidence type="ECO:0008006" key="5">
    <source>
        <dbReference type="Google" id="ProtNLM"/>
    </source>
</evidence>
<name>A0A3B0BTB6_9ACTN</name>
<organism evidence="3 4">
    <name type="scientific">Streptomyces klenkii</name>
    <dbReference type="NCBI Taxonomy" id="1420899"/>
    <lineage>
        <taxon>Bacteria</taxon>
        <taxon>Bacillati</taxon>
        <taxon>Actinomycetota</taxon>
        <taxon>Actinomycetes</taxon>
        <taxon>Kitasatosporales</taxon>
        <taxon>Streptomycetaceae</taxon>
        <taxon>Streptomyces</taxon>
    </lineage>
</organism>
<evidence type="ECO:0000313" key="3">
    <source>
        <dbReference type="EMBL" id="RKN76090.1"/>
    </source>
</evidence>
<reference evidence="3 4" key="1">
    <citation type="journal article" date="2015" name="Antonie Van Leeuwenhoek">
        <title>Streptomyces klenkii sp. nov., isolated from deep marine sediment.</title>
        <authorList>
            <person name="Veyisoglu A."/>
            <person name="Sahin N."/>
        </authorList>
    </citation>
    <scope>NUCLEOTIDE SEQUENCE [LARGE SCALE GENOMIC DNA]</scope>
    <source>
        <strain evidence="3 4">KCTC 29202</strain>
    </source>
</reference>
<feature type="chain" id="PRO_5017309051" description="Secreted protein" evidence="2">
    <location>
        <begin position="29"/>
        <end position="97"/>
    </location>
</feature>
<dbReference type="Proteomes" id="UP000270343">
    <property type="component" value="Unassembled WGS sequence"/>
</dbReference>
<dbReference type="AlphaFoldDB" id="A0A3B0BTB6"/>
<proteinExistence type="predicted"/>
<keyword evidence="2" id="KW-0732">Signal</keyword>
<evidence type="ECO:0000256" key="1">
    <source>
        <dbReference type="SAM" id="MobiDB-lite"/>
    </source>
</evidence>